<evidence type="ECO:0000313" key="1">
    <source>
        <dbReference type="EMBL" id="GGK10587.1"/>
    </source>
</evidence>
<comment type="caution">
    <text evidence="1">The sequence shown here is derived from an EMBL/GenBank/DDBJ whole genome shotgun (WGS) entry which is preliminary data.</text>
</comment>
<name>A0A8J3BHN4_9ACTN</name>
<organism evidence="1 2">
    <name type="scientific">Pilimelia anulata</name>
    <dbReference type="NCBI Taxonomy" id="53371"/>
    <lineage>
        <taxon>Bacteria</taxon>
        <taxon>Bacillati</taxon>
        <taxon>Actinomycetota</taxon>
        <taxon>Actinomycetes</taxon>
        <taxon>Micromonosporales</taxon>
        <taxon>Micromonosporaceae</taxon>
        <taxon>Pilimelia</taxon>
    </lineage>
</organism>
<proteinExistence type="predicted"/>
<sequence>MLNDPTTAAATFAAAYIALHVSHSVADYWVQTDHQANAKGQPGWPGRRACAAHVTTYLATQAVALAAVVAVLHLPVTPVQATAALALSGVTHYVVDRRAPLLWLARKLGMREFLDLGVARPGTDDRPCLGTGPGALDQSWHHFWVGAAALLIAA</sequence>
<gene>
    <name evidence="1" type="ORF">GCM10010123_45720</name>
</gene>
<evidence type="ECO:0000313" key="2">
    <source>
        <dbReference type="Proteomes" id="UP000649739"/>
    </source>
</evidence>
<dbReference type="EMBL" id="BMQB01000015">
    <property type="protein sequence ID" value="GGK10587.1"/>
    <property type="molecule type" value="Genomic_DNA"/>
</dbReference>
<keyword evidence="2" id="KW-1185">Reference proteome</keyword>
<dbReference type="Proteomes" id="UP000649739">
    <property type="component" value="Unassembled WGS sequence"/>
</dbReference>
<reference evidence="1" key="1">
    <citation type="journal article" date="2014" name="Int. J. Syst. Evol. Microbiol.">
        <title>Complete genome sequence of Corynebacterium casei LMG S-19264T (=DSM 44701T), isolated from a smear-ripened cheese.</title>
        <authorList>
            <consortium name="US DOE Joint Genome Institute (JGI-PGF)"/>
            <person name="Walter F."/>
            <person name="Albersmeier A."/>
            <person name="Kalinowski J."/>
            <person name="Ruckert C."/>
        </authorList>
    </citation>
    <scope>NUCLEOTIDE SEQUENCE</scope>
    <source>
        <strain evidence="1">JCM 3090</strain>
    </source>
</reference>
<protein>
    <recommendedName>
        <fullName evidence="3">DUF3307 domain-containing protein</fullName>
    </recommendedName>
</protein>
<dbReference type="RefSeq" id="WP_189172286.1">
    <property type="nucleotide sequence ID" value="NZ_BMQB01000015.1"/>
</dbReference>
<evidence type="ECO:0008006" key="3">
    <source>
        <dbReference type="Google" id="ProtNLM"/>
    </source>
</evidence>
<accession>A0A8J3BHN4</accession>
<reference evidence="1" key="2">
    <citation type="submission" date="2020-09" db="EMBL/GenBank/DDBJ databases">
        <authorList>
            <person name="Sun Q."/>
            <person name="Ohkuma M."/>
        </authorList>
    </citation>
    <scope>NUCLEOTIDE SEQUENCE</scope>
    <source>
        <strain evidence="1">JCM 3090</strain>
    </source>
</reference>
<dbReference type="AlphaFoldDB" id="A0A8J3BHN4"/>